<reference evidence="3" key="1">
    <citation type="submission" date="2021-02" db="EMBL/GenBank/DDBJ databases">
        <authorList>
            <person name="Nowell W R."/>
        </authorList>
    </citation>
    <scope>NUCLEOTIDE SEQUENCE</scope>
</reference>
<organism evidence="3 4">
    <name type="scientific">Adineta ricciae</name>
    <name type="common">Rotifer</name>
    <dbReference type="NCBI Taxonomy" id="249248"/>
    <lineage>
        <taxon>Eukaryota</taxon>
        <taxon>Metazoa</taxon>
        <taxon>Spiralia</taxon>
        <taxon>Gnathifera</taxon>
        <taxon>Rotifera</taxon>
        <taxon>Eurotatoria</taxon>
        <taxon>Bdelloidea</taxon>
        <taxon>Adinetida</taxon>
        <taxon>Adinetidae</taxon>
        <taxon>Adineta</taxon>
    </lineage>
</organism>
<dbReference type="Proteomes" id="UP000663828">
    <property type="component" value="Unassembled WGS sequence"/>
</dbReference>
<dbReference type="AlphaFoldDB" id="A0A815ZR18"/>
<name>A0A815ZR18_ADIRI</name>
<keyword evidence="4" id="KW-1185">Reference proteome</keyword>
<dbReference type="OrthoDB" id="9989768at2759"/>
<keyword evidence="1" id="KW-0732">Signal</keyword>
<proteinExistence type="predicted"/>
<evidence type="ECO:0000313" key="3">
    <source>
        <dbReference type="EMBL" id="CAF1588013.1"/>
    </source>
</evidence>
<feature type="chain" id="PRO_5035688573" evidence="1">
    <location>
        <begin position="21"/>
        <end position="166"/>
    </location>
</feature>
<evidence type="ECO:0000313" key="4">
    <source>
        <dbReference type="Proteomes" id="UP000663828"/>
    </source>
</evidence>
<evidence type="ECO:0000313" key="2">
    <source>
        <dbReference type="EMBL" id="CAF0834438.1"/>
    </source>
</evidence>
<accession>A0A815ZR18</accession>
<comment type="caution">
    <text evidence="3">The sequence shown here is derived from an EMBL/GenBank/DDBJ whole genome shotgun (WGS) entry which is preliminary data.</text>
</comment>
<evidence type="ECO:0000256" key="1">
    <source>
        <dbReference type="SAM" id="SignalP"/>
    </source>
</evidence>
<dbReference type="EMBL" id="CAJNOJ010000019">
    <property type="protein sequence ID" value="CAF0834438.1"/>
    <property type="molecule type" value="Genomic_DNA"/>
</dbReference>
<sequence>MVSFFCLSIVMLVSVNVVFTTNDVEFNKHHTNRLSRNNDHQRPIRTILGKLIDLETNTIYNIDGQKQQGSSSGASSMSHEPSARDIEDFACLEACFRCVEDHTFAMRKKKAADNCGPMCDCADSCSRIPIEEINKTYGHDAASRGDKGCFWRTYTQVLNNKITPLQ</sequence>
<dbReference type="Proteomes" id="UP000663852">
    <property type="component" value="Unassembled WGS sequence"/>
</dbReference>
<dbReference type="EMBL" id="CAJNOR010006177">
    <property type="protein sequence ID" value="CAF1588013.1"/>
    <property type="molecule type" value="Genomic_DNA"/>
</dbReference>
<feature type="signal peptide" evidence="1">
    <location>
        <begin position="1"/>
        <end position="20"/>
    </location>
</feature>
<gene>
    <name evidence="2" type="ORF">EDS130_LOCUS6507</name>
    <name evidence="3" type="ORF">XAT740_LOCUS46246</name>
</gene>
<protein>
    <submittedName>
        <fullName evidence="3">Uncharacterized protein</fullName>
    </submittedName>
</protein>